<name>A0ABR3Q9Q4_9TREE</name>
<evidence type="ECO:0000256" key="7">
    <source>
        <dbReference type="ARBA" id="ARBA00022840"/>
    </source>
</evidence>
<dbReference type="InterPro" id="IPR027417">
    <property type="entry name" value="P-loop_NTPase"/>
</dbReference>
<reference evidence="9 10" key="1">
    <citation type="submission" date="2023-08" db="EMBL/GenBank/DDBJ databases">
        <title>Annotated Genome Sequence of Vanrija albida AlHP1.</title>
        <authorList>
            <person name="Herzog R."/>
        </authorList>
    </citation>
    <scope>NUCLEOTIDE SEQUENCE [LARGE SCALE GENOMIC DNA]</scope>
    <source>
        <strain evidence="9 10">AlHP1</strain>
    </source>
</reference>
<proteinExistence type="inferred from homology"/>
<comment type="caution">
    <text evidence="9">The sequence shown here is derived from an EMBL/GenBank/DDBJ whole genome shotgun (WGS) entry which is preliminary data.</text>
</comment>
<dbReference type="PANTHER" id="PTHR10344:SF1">
    <property type="entry name" value="THYMIDYLATE KINASE"/>
    <property type="match status" value="1"/>
</dbReference>
<dbReference type="PANTHER" id="PTHR10344">
    <property type="entry name" value="THYMIDYLATE KINASE"/>
    <property type="match status" value="1"/>
</dbReference>
<feature type="domain" description="Thymidylate kinase-like" evidence="8">
    <location>
        <begin position="18"/>
        <end position="189"/>
    </location>
</feature>
<evidence type="ECO:0000256" key="2">
    <source>
        <dbReference type="ARBA" id="ARBA00012980"/>
    </source>
</evidence>
<dbReference type="InterPro" id="IPR039430">
    <property type="entry name" value="Thymidylate_kin-like_dom"/>
</dbReference>
<keyword evidence="7" id="KW-0067">ATP-binding</keyword>
<evidence type="ECO:0000313" key="10">
    <source>
        <dbReference type="Proteomes" id="UP001565368"/>
    </source>
</evidence>
<keyword evidence="5" id="KW-0547">Nucleotide-binding</keyword>
<keyword evidence="3 9" id="KW-0808">Transferase</keyword>
<dbReference type="Proteomes" id="UP001565368">
    <property type="component" value="Unassembled WGS sequence"/>
</dbReference>
<dbReference type="Pfam" id="PF02223">
    <property type="entry name" value="Thymidylate_kin"/>
    <property type="match status" value="1"/>
</dbReference>
<dbReference type="EMBL" id="JBBXJM010000002">
    <property type="protein sequence ID" value="KAL1411444.1"/>
    <property type="molecule type" value="Genomic_DNA"/>
</dbReference>
<sequence length="226" mass="24753">MASSSSPSTSPRGGFIVLEGLDRTGKSTLARELVKLAEAGGRKARLQVFPDRTLPSGKTIDAYLRKEIELDDEHVHALFSENRWECAEGIKKDLAAGVWVITDRYAFSGAAYTMAKGLSLDVCTKPDVGLPRPDAVFYLTASPAALAQRGGYGEERYERVEFQTRVKAQFEAVAAQFRRDHGDQRWKTYETEGTVPAQLATELWSEAQALVAASGADVPKLWVAEA</sequence>
<evidence type="ECO:0000256" key="1">
    <source>
        <dbReference type="ARBA" id="ARBA00009776"/>
    </source>
</evidence>
<protein>
    <recommendedName>
        <fullName evidence="2">dTMP kinase</fullName>
        <ecNumber evidence="2">2.7.4.9</ecNumber>
    </recommendedName>
</protein>
<evidence type="ECO:0000256" key="6">
    <source>
        <dbReference type="ARBA" id="ARBA00022777"/>
    </source>
</evidence>
<keyword evidence="10" id="KW-1185">Reference proteome</keyword>
<accession>A0ABR3Q9Q4</accession>
<comment type="similarity">
    <text evidence="1">Belongs to the thymidylate kinase family.</text>
</comment>
<evidence type="ECO:0000256" key="4">
    <source>
        <dbReference type="ARBA" id="ARBA00022727"/>
    </source>
</evidence>
<dbReference type="GO" id="GO:0004798">
    <property type="term" value="F:dTMP kinase activity"/>
    <property type="evidence" value="ECO:0007669"/>
    <property type="project" value="UniProtKB-EC"/>
</dbReference>
<dbReference type="SUPFAM" id="SSF52540">
    <property type="entry name" value="P-loop containing nucleoside triphosphate hydrolases"/>
    <property type="match status" value="1"/>
</dbReference>
<evidence type="ECO:0000256" key="3">
    <source>
        <dbReference type="ARBA" id="ARBA00022679"/>
    </source>
</evidence>
<keyword evidence="6 9" id="KW-0418">Kinase</keyword>
<gene>
    <name evidence="9" type="primary">CDC8</name>
    <name evidence="9" type="ORF">Q8F55_002400</name>
</gene>
<dbReference type="GeneID" id="95983443"/>
<dbReference type="RefSeq" id="XP_069211388.1">
    <property type="nucleotide sequence ID" value="XM_069351002.1"/>
</dbReference>
<dbReference type="NCBIfam" id="TIGR00041">
    <property type="entry name" value="DTMP_kinase"/>
    <property type="match status" value="1"/>
</dbReference>
<keyword evidence="4" id="KW-0545">Nucleotide biosynthesis</keyword>
<dbReference type="Gene3D" id="3.40.50.300">
    <property type="entry name" value="P-loop containing nucleotide triphosphate hydrolases"/>
    <property type="match status" value="1"/>
</dbReference>
<dbReference type="EC" id="2.7.4.9" evidence="2"/>
<evidence type="ECO:0000256" key="5">
    <source>
        <dbReference type="ARBA" id="ARBA00022741"/>
    </source>
</evidence>
<evidence type="ECO:0000259" key="8">
    <source>
        <dbReference type="Pfam" id="PF02223"/>
    </source>
</evidence>
<organism evidence="9 10">
    <name type="scientific">Vanrija albida</name>
    <dbReference type="NCBI Taxonomy" id="181172"/>
    <lineage>
        <taxon>Eukaryota</taxon>
        <taxon>Fungi</taxon>
        <taxon>Dikarya</taxon>
        <taxon>Basidiomycota</taxon>
        <taxon>Agaricomycotina</taxon>
        <taxon>Tremellomycetes</taxon>
        <taxon>Trichosporonales</taxon>
        <taxon>Trichosporonaceae</taxon>
        <taxon>Vanrija</taxon>
    </lineage>
</organism>
<dbReference type="InterPro" id="IPR018094">
    <property type="entry name" value="Thymidylate_kinase"/>
</dbReference>
<evidence type="ECO:0000313" key="9">
    <source>
        <dbReference type="EMBL" id="KAL1411444.1"/>
    </source>
</evidence>